<evidence type="ECO:0000313" key="3">
    <source>
        <dbReference type="Proteomes" id="UP001165060"/>
    </source>
</evidence>
<name>A0ABQ6MBT7_9STRA</name>
<evidence type="ECO:0000313" key="2">
    <source>
        <dbReference type="EMBL" id="GMI23227.1"/>
    </source>
</evidence>
<feature type="signal peptide" evidence="1">
    <location>
        <begin position="1"/>
        <end position="25"/>
    </location>
</feature>
<evidence type="ECO:0000256" key="1">
    <source>
        <dbReference type="SAM" id="SignalP"/>
    </source>
</evidence>
<dbReference type="Proteomes" id="UP001165060">
    <property type="component" value="Unassembled WGS sequence"/>
</dbReference>
<accession>A0ABQ6MBT7</accession>
<dbReference type="EMBL" id="BRYB01002646">
    <property type="protein sequence ID" value="GMI23227.1"/>
    <property type="molecule type" value="Genomic_DNA"/>
</dbReference>
<dbReference type="Pfam" id="PF14234">
    <property type="entry name" value="DUF4336"/>
    <property type="match status" value="1"/>
</dbReference>
<reference evidence="2 3" key="1">
    <citation type="journal article" date="2023" name="Commun. Biol.">
        <title>Genome analysis of Parmales, the sister group of diatoms, reveals the evolutionary specialization of diatoms from phago-mixotrophs to photoautotrophs.</title>
        <authorList>
            <person name="Ban H."/>
            <person name="Sato S."/>
            <person name="Yoshikawa S."/>
            <person name="Yamada K."/>
            <person name="Nakamura Y."/>
            <person name="Ichinomiya M."/>
            <person name="Sato N."/>
            <person name="Blanc-Mathieu R."/>
            <person name="Endo H."/>
            <person name="Kuwata A."/>
            <person name="Ogata H."/>
        </authorList>
    </citation>
    <scope>NUCLEOTIDE SEQUENCE [LARGE SCALE GENOMIC DNA]</scope>
</reference>
<keyword evidence="3" id="KW-1185">Reference proteome</keyword>
<organism evidence="2 3">
    <name type="scientific">Tetraparma gracilis</name>
    <dbReference type="NCBI Taxonomy" id="2962635"/>
    <lineage>
        <taxon>Eukaryota</taxon>
        <taxon>Sar</taxon>
        <taxon>Stramenopiles</taxon>
        <taxon>Ochrophyta</taxon>
        <taxon>Bolidophyceae</taxon>
        <taxon>Parmales</taxon>
        <taxon>Triparmaceae</taxon>
        <taxon>Tetraparma</taxon>
    </lineage>
</organism>
<comment type="caution">
    <text evidence="2">The sequence shown here is derived from an EMBL/GenBank/DDBJ whole genome shotgun (WGS) entry which is preliminary data.</text>
</comment>
<dbReference type="InterPro" id="IPR025638">
    <property type="entry name" value="DUF4336"/>
</dbReference>
<dbReference type="PANTHER" id="PTHR33835:SF2">
    <property type="entry name" value="LYSINE-TRNA LIGASE"/>
    <property type="match status" value="1"/>
</dbReference>
<dbReference type="PANTHER" id="PTHR33835">
    <property type="entry name" value="YALI0C07656P"/>
    <property type="match status" value="1"/>
</dbReference>
<gene>
    <name evidence="2" type="ORF">TeGR_g13306</name>
</gene>
<protein>
    <submittedName>
        <fullName evidence="2">Uncharacterized protein</fullName>
    </submittedName>
</protein>
<proteinExistence type="predicted"/>
<sequence length="506" mass="55454">MPLSMPLSLLLACLVLLASLPACITFTPAFVTFTPASTTFTPSSRLYSEPDMASPDMASPDMVSVASTSISRRSYNSLVLGGSLLGVSALGSFEVAPDDYGLWGVLPLGPYKSKPSRLTTIVPGTMWSITQKFGILNVQVPVRCVITRLSTGGLLVYNPVACTREVLSLLAPLVEEHGEVKHVLLATVAIEHKVYAGVFAQKFPNAKVWINPGQYAFPANLPTPLLGFPLSRTSYIPSASEDCPWSADFETATFGPLISRDGAYGETVLLHRASKTLLVTDLVQQVTPEVPEIFDTDPRPLLYHARSTVDEVLEDTPAVRALGWRRVVLFALFFQPAALKIQTLDGAIKSRRPDVNTDFAGIYPWCWEGDDVKSFKALQGGLLVAPILQKLILNRNPVETLDFVEKVAKWDFNTIVPAHLKEQLRFSGKDFKDAFGFITEKGMKKGLPDPLKADLEFLRDLETGLLEGGVLARAPPLLGRKNTREDLIRQSVYECRGEFCTVKSEP</sequence>
<keyword evidence="1" id="KW-0732">Signal</keyword>
<feature type="chain" id="PRO_5046103585" evidence="1">
    <location>
        <begin position="26"/>
        <end position="506"/>
    </location>
</feature>